<name>A0A1Y2MBD7_EPING</name>
<dbReference type="InterPro" id="IPR038717">
    <property type="entry name" value="Tc1-like_DDE_dom"/>
</dbReference>
<protein>
    <recommendedName>
        <fullName evidence="1">Tc1-like transposase DDE domain-containing protein</fullName>
    </recommendedName>
</protein>
<dbReference type="GO" id="GO:0003676">
    <property type="term" value="F:nucleic acid binding"/>
    <property type="evidence" value="ECO:0007669"/>
    <property type="project" value="InterPro"/>
</dbReference>
<dbReference type="OMA" id="WPWIRRH"/>
<dbReference type="InterPro" id="IPR036397">
    <property type="entry name" value="RNaseH_sf"/>
</dbReference>
<feature type="domain" description="Tc1-like transposase DDE" evidence="1">
    <location>
        <begin position="152"/>
        <end position="219"/>
    </location>
</feature>
<proteinExistence type="predicted"/>
<sequence length="269" mass="31646">MSGLLPTTLIKMKTRIGEERGMMRTWIQQHERWDDDVKHERTRKTCCLQFYAVFRYNYKGPCHVYYEETEAEKVAAEEHIAALNADQETRDNKLQIQARRALNHLQESDLNHRYNTRKKQYVPSKMDYKRGDRARGGIDGYRHREGALKKVIPWINSLKKRGIPCILQQDGAPAHKSRLSNDLLIVEEIDRLWWPGHSPEVNAIEHAWPWIRRHVTKQFTPSKTSEACKAQWVKSWEDMPIEVINGWIESIPEQVRRIIRAGGKNNFHG</sequence>
<dbReference type="Proteomes" id="UP000193240">
    <property type="component" value="Unassembled WGS sequence"/>
</dbReference>
<dbReference type="InParanoid" id="A0A1Y2MBD7"/>
<evidence type="ECO:0000313" key="3">
    <source>
        <dbReference type="Proteomes" id="UP000193240"/>
    </source>
</evidence>
<organism evidence="2 3">
    <name type="scientific">Epicoccum nigrum</name>
    <name type="common">Soil fungus</name>
    <name type="synonym">Epicoccum purpurascens</name>
    <dbReference type="NCBI Taxonomy" id="105696"/>
    <lineage>
        <taxon>Eukaryota</taxon>
        <taxon>Fungi</taxon>
        <taxon>Dikarya</taxon>
        <taxon>Ascomycota</taxon>
        <taxon>Pezizomycotina</taxon>
        <taxon>Dothideomycetes</taxon>
        <taxon>Pleosporomycetidae</taxon>
        <taxon>Pleosporales</taxon>
        <taxon>Pleosporineae</taxon>
        <taxon>Didymellaceae</taxon>
        <taxon>Epicoccum</taxon>
    </lineage>
</organism>
<dbReference type="Gene3D" id="3.30.420.10">
    <property type="entry name" value="Ribonuclease H-like superfamily/Ribonuclease H"/>
    <property type="match status" value="1"/>
</dbReference>
<dbReference type="STRING" id="105696.A0A1Y2MBD7"/>
<dbReference type="EMBL" id="KZ107839">
    <property type="protein sequence ID" value="OSS52797.1"/>
    <property type="molecule type" value="Genomic_DNA"/>
</dbReference>
<evidence type="ECO:0000259" key="1">
    <source>
        <dbReference type="Pfam" id="PF13358"/>
    </source>
</evidence>
<dbReference type="AlphaFoldDB" id="A0A1Y2MBD7"/>
<keyword evidence="3" id="KW-1185">Reference proteome</keyword>
<dbReference type="Pfam" id="PF13358">
    <property type="entry name" value="DDE_3"/>
    <property type="match status" value="1"/>
</dbReference>
<accession>A0A1Y2MBD7</accession>
<reference evidence="2 3" key="1">
    <citation type="journal article" date="2017" name="Genome Announc.">
        <title>Genome sequence of the saprophytic ascomycete Epicoccum nigrum ICMP 19927 strain isolated from New Zealand.</title>
        <authorList>
            <person name="Fokin M."/>
            <person name="Fleetwood D."/>
            <person name="Weir B.S."/>
            <person name="Villas-Boas S.G."/>
        </authorList>
    </citation>
    <scope>NUCLEOTIDE SEQUENCE [LARGE SCALE GENOMIC DNA]</scope>
    <source>
        <strain evidence="2 3">ICMP 19927</strain>
    </source>
</reference>
<evidence type="ECO:0000313" key="2">
    <source>
        <dbReference type="EMBL" id="OSS52797.1"/>
    </source>
</evidence>
<gene>
    <name evidence="2" type="ORF">B5807_02687</name>
</gene>